<gene>
    <name evidence="1" type="ORF">MNBD_NITROSPIRAE03-2095</name>
</gene>
<dbReference type="AlphaFoldDB" id="A0A3B1D436"/>
<reference evidence="1" key="1">
    <citation type="submission" date="2018-06" db="EMBL/GenBank/DDBJ databases">
        <authorList>
            <person name="Zhirakovskaya E."/>
        </authorList>
    </citation>
    <scope>NUCLEOTIDE SEQUENCE</scope>
</reference>
<dbReference type="EMBL" id="UOGI01000085">
    <property type="protein sequence ID" value="VAX30748.1"/>
    <property type="molecule type" value="Genomic_DNA"/>
</dbReference>
<evidence type="ECO:0000313" key="1">
    <source>
        <dbReference type="EMBL" id="VAX30748.1"/>
    </source>
</evidence>
<proteinExistence type="predicted"/>
<protein>
    <recommendedName>
        <fullName evidence="2">YkgJ family cysteine cluster protein</fullName>
    </recommendedName>
</protein>
<sequence length="163" mass="18670">MILLAQTQLTEAARRRIEDILFGLKVLFEEISPLIERYTSEVCPDCENVCCIQRHAYYDGEDMIYISARGLSVPEYSERGLEEPCEFLSFKGCSRPGWQRPFRCTWYFCGPLLQHMNDGPGRPHRRLVGLLQDIVELRSELVSAAGKQNPETVILNLFQNLSG</sequence>
<accession>A0A3B1D436</accession>
<organism evidence="1">
    <name type="scientific">hydrothermal vent metagenome</name>
    <dbReference type="NCBI Taxonomy" id="652676"/>
    <lineage>
        <taxon>unclassified sequences</taxon>
        <taxon>metagenomes</taxon>
        <taxon>ecological metagenomes</taxon>
    </lineage>
</organism>
<name>A0A3B1D436_9ZZZZ</name>
<evidence type="ECO:0008006" key="2">
    <source>
        <dbReference type="Google" id="ProtNLM"/>
    </source>
</evidence>